<reference evidence="2 3" key="1">
    <citation type="submission" date="2019-02" db="EMBL/GenBank/DDBJ databases">
        <title>Pedobacter kyonggii whole genome sequence analysis.</title>
        <authorList>
            <person name="Dahal R.H."/>
        </authorList>
    </citation>
    <scope>NUCLEOTIDE SEQUENCE [LARGE SCALE GENOMIC DNA]</scope>
    <source>
        <strain evidence="2 3">K-4-11-1</strain>
    </source>
</reference>
<dbReference type="EMBL" id="SIXF01000002">
    <property type="protein sequence ID" value="TBO44390.1"/>
    <property type="molecule type" value="Genomic_DNA"/>
</dbReference>
<comment type="caution">
    <text evidence="2">The sequence shown here is derived from an EMBL/GenBank/DDBJ whole genome shotgun (WGS) entry which is preliminary data.</text>
</comment>
<feature type="signal peptide" evidence="1">
    <location>
        <begin position="1"/>
        <end position="18"/>
    </location>
</feature>
<evidence type="ECO:0000313" key="3">
    <source>
        <dbReference type="Proteomes" id="UP000291819"/>
    </source>
</evidence>
<dbReference type="OrthoDB" id="796939at2"/>
<dbReference type="SUPFAM" id="SSF50814">
    <property type="entry name" value="Lipocalins"/>
    <property type="match status" value="1"/>
</dbReference>
<dbReference type="InterPro" id="IPR012674">
    <property type="entry name" value="Calycin"/>
</dbReference>
<keyword evidence="1" id="KW-0732">Signal</keyword>
<dbReference type="Proteomes" id="UP000291819">
    <property type="component" value="Unassembled WGS sequence"/>
</dbReference>
<dbReference type="RefSeq" id="WP_131028465.1">
    <property type="nucleotide sequence ID" value="NZ_SIXF01000002.1"/>
</dbReference>
<evidence type="ECO:0000256" key="1">
    <source>
        <dbReference type="SAM" id="SignalP"/>
    </source>
</evidence>
<keyword evidence="3" id="KW-1185">Reference proteome</keyword>
<feature type="chain" id="PRO_5020691451" description="Lipocalin-like domain-containing protein" evidence="1">
    <location>
        <begin position="19"/>
        <end position="147"/>
    </location>
</feature>
<name>A0A4Q9HI78_9SPHI</name>
<sequence length="147" mass="16880">MKITSITTMALISLFFFAGCKKGQVVDPNDATVTKLKGKWAATSEVEKVYEKESNKLVSEKTTPYKANQREIEYKGNEVVYYFNGTPEVTYTYAIIGAEIRLRDGNNGVYYQLKFYSDTQHAHSEESFFTSKNVKMRSTYETIYVKK</sequence>
<proteinExistence type="predicted"/>
<dbReference type="AlphaFoldDB" id="A0A4Q9HI78"/>
<organism evidence="2 3">
    <name type="scientific">Pedobacter kyonggii</name>
    <dbReference type="NCBI Taxonomy" id="1926871"/>
    <lineage>
        <taxon>Bacteria</taxon>
        <taxon>Pseudomonadati</taxon>
        <taxon>Bacteroidota</taxon>
        <taxon>Sphingobacteriia</taxon>
        <taxon>Sphingobacteriales</taxon>
        <taxon>Sphingobacteriaceae</taxon>
        <taxon>Pedobacter</taxon>
    </lineage>
</organism>
<dbReference type="PROSITE" id="PS51257">
    <property type="entry name" value="PROKAR_LIPOPROTEIN"/>
    <property type="match status" value="1"/>
</dbReference>
<gene>
    <name evidence="2" type="ORF">EYS08_03505</name>
</gene>
<accession>A0A4Q9HI78</accession>
<evidence type="ECO:0000313" key="2">
    <source>
        <dbReference type="EMBL" id="TBO44390.1"/>
    </source>
</evidence>
<protein>
    <recommendedName>
        <fullName evidence="4">Lipocalin-like domain-containing protein</fullName>
    </recommendedName>
</protein>
<evidence type="ECO:0008006" key="4">
    <source>
        <dbReference type="Google" id="ProtNLM"/>
    </source>
</evidence>